<comment type="caution">
    <text evidence="1">The sequence shown here is derived from an EMBL/GenBank/DDBJ whole genome shotgun (WGS) entry which is preliminary data.</text>
</comment>
<accession>A0ABW1RRN3</accession>
<organism evidence="1 2">
    <name type="scientific">Weissella sagaensis</name>
    <dbReference type="NCBI Taxonomy" id="2559928"/>
    <lineage>
        <taxon>Bacteria</taxon>
        <taxon>Bacillati</taxon>
        <taxon>Bacillota</taxon>
        <taxon>Bacilli</taxon>
        <taxon>Lactobacillales</taxon>
        <taxon>Lactobacillaceae</taxon>
        <taxon>Weissella</taxon>
    </lineage>
</organism>
<evidence type="ECO:0000313" key="2">
    <source>
        <dbReference type="Proteomes" id="UP001596158"/>
    </source>
</evidence>
<evidence type="ECO:0000313" key="1">
    <source>
        <dbReference type="EMBL" id="MFC6178058.1"/>
    </source>
</evidence>
<keyword evidence="2" id="KW-1185">Reference proteome</keyword>
<gene>
    <name evidence="1" type="ORF">ACFQGR_01350</name>
</gene>
<dbReference type="EMBL" id="JBHSSG010000007">
    <property type="protein sequence ID" value="MFC6178058.1"/>
    <property type="molecule type" value="Genomic_DNA"/>
</dbReference>
<sequence>MEETKTTNWYGFKPKYVVGNMNNGDLLFYGNKAFRKEKGILEDIKNA</sequence>
<proteinExistence type="predicted"/>
<reference evidence="2" key="1">
    <citation type="journal article" date="2019" name="Int. J. Syst. Evol. Microbiol.">
        <title>The Global Catalogue of Microorganisms (GCM) 10K type strain sequencing project: providing services to taxonomists for standard genome sequencing and annotation.</title>
        <authorList>
            <consortium name="The Broad Institute Genomics Platform"/>
            <consortium name="The Broad Institute Genome Sequencing Center for Infectious Disease"/>
            <person name="Wu L."/>
            <person name="Ma J."/>
        </authorList>
    </citation>
    <scope>NUCLEOTIDE SEQUENCE [LARGE SCALE GENOMIC DNA]</scope>
    <source>
        <strain evidence="2">CCM 8924</strain>
    </source>
</reference>
<dbReference type="RefSeq" id="WP_155982501.1">
    <property type="nucleotide sequence ID" value="NZ_BJDT01000005.1"/>
</dbReference>
<name>A0ABW1RRN3_9LACO</name>
<dbReference type="Proteomes" id="UP001596158">
    <property type="component" value="Unassembled WGS sequence"/>
</dbReference>
<protein>
    <submittedName>
        <fullName evidence="1">Uncharacterized protein</fullName>
    </submittedName>
</protein>